<dbReference type="RefSeq" id="WP_349299918.1">
    <property type="nucleotide sequence ID" value="NZ_JBEDNQ010000008.1"/>
</dbReference>
<protein>
    <submittedName>
        <fullName evidence="1">Uncharacterized protein</fullName>
    </submittedName>
</protein>
<dbReference type="Proteomes" id="UP001494902">
    <property type="component" value="Unassembled WGS sequence"/>
</dbReference>
<evidence type="ECO:0000313" key="1">
    <source>
        <dbReference type="EMBL" id="MEQ3552853.1"/>
    </source>
</evidence>
<proteinExistence type="predicted"/>
<evidence type="ECO:0000313" key="2">
    <source>
        <dbReference type="Proteomes" id="UP001494902"/>
    </source>
</evidence>
<comment type="caution">
    <text evidence="1">The sequence shown here is derived from an EMBL/GenBank/DDBJ whole genome shotgun (WGS) entry which is preliminary data.</text>
</comment>
<keyword evidence="2" id="KW-1185">Reference proteome</keyword>
<gene>
    <name evidence="1" type="ORF">WIS52_20490</name>
</gene>
<dbReference type="EMBL" id="JBEDNQ010000008">
    <property type="protein sequence ID" value="MEQ3552853.1"/>
    <property type="molecule type" value="Genomic_DNA"/>
</dbReference>
<reference evidence="1 2" key="1">
    <citation type="submission" date="2024-03" db="EMBL/GenBank/DDBJ databases">
        <title>Draft genome sequence of Pseudonocardia nematodicida JCM 31783.</title>
        <authorList>
            <person name="Butdee W."/>
            <person name="Duangmal K."/>
        </authorList>
    </citation>
    <scope>NUCLEOTIDE SEQUENCE [LARGE SCALE GENOMIC DNA]</scope>
    <source>
        <strain evidence="1 2">JCM 31783</strain>
    </source>
</reference>
<accession>A0ABV1KG40</accession>
<organism evidence="1 2">
    <name type="scientific">Pseudonocardia nematodicida</name>
    <dbReference type="NCBI Taxonomy" id="1206997"/>
    <lineage>
        <taxon>Bacteria</taxon>
        <taxon>Bacillati</taxon>
        <taxon>Actinomycetota</taxon>
        <taxon>Actinomycetes</taxon>
        <taxon>Pseudonocardiales</taxon>
        <taxon>Pseudonocardiaceae</taxon>
        <taxon>Pseudonocardia</taxon>
    </lineage>
</organism>
<sequence length="67" mass="7424">MSAPSSIDQTSDPLVAQLARILDPVAFDDRAEARTLGQLWDQTCRRMTAEQHARRAIAAGWSPSETR</sequence>
<name>A0ABV1KG40_9PSEU</name>